<evidence type="ECO:0000313" key="3">
    <source>
        <dbReference type="Proteomes" id="UP000565715"/>
    </source>
</evidence>
<sequence length="121" mass="13305">MTTPNMFIVYVRDAAAAARFYGDLFEMKPVFETPRFIAFDLGGGIQLAVWSGADENFSFTGPRTSELCLALPGGPEGIDNHFRKWVDKGVDIVAEPYDEVFGRTFVVADPDGNLIRVAPVD</sequence>
<dbReference type="EMBL" id="JAAXOO010000007">
    <property type="protein sequence ID" value="NKY36779.1"/>
    <property type="molecule type" value="Genomic_DNA"/>
</dbReference>
<protein>
    <submittedName>
        <fullName evidence="2">Glyoxalase</fullName>
    </submittedName>
</protein>
<accession>A0A846XNK1</accession>
<proteinExistence type="predicted"/>
<reference evidence="2 3" key="1">
    <citation type="submission" date="2020-04" db="EMBL/GenBank/DDBJ databases">
        <title>MicrobeNet Type strains.</title>
        <authorList>
            <person name="Nicholson A.C."/>
        </authorList>
    </citation>
    <scope>NUCLEOTIDE SEQUENCE [LARGE SCALE GENOMIC DNA]</scope>
    <source>
        <strain evidence="2 3">DSM 45078</strain>
    </source>
</reference>
<dbReference type="AlphaFoldDB" id="A0A846XNK1"/>
<dbReference type="Proteomes" id="UP000565715">
    <property type="component" value="Unassembled WGS sequence"/>
</dbReference>
<dbReference type="InterPro" id="IPR004360">
    <property type="entry name" value="Glyas_Fos-R_dOase_dom"/>
</dbReference>
<comment type="caution">
    <text evidence="2">The sequence shown here is derived from an EMBL/GenBank/DDBJ whole genome shotgun (WGS) entry which is preliminary data.</text>
</comment>
<organism evidence="2 3">
    <name type="scientific">Nocardia speluncae</name>
    <dbReference type="NCBI Taxonomy" id="419477"/>
    <lineage>
        <taxon>Bacteria</taxon>
        <taxon>Bacillati</taxon>
        <taxon>Actinomycetota</taxon>
        <taxon>Actinomycetes</taxon>
        <taxon>Mycobacteriales</taxon>
        <taxon>Nocardiaceae</taxon>
        <taxon>Nocardia</taxon>
    </lineage>
</organism>
<evidence type="ECO:0000259" key="1">
    <source>
        <dbReference type="PROSITE" id="PS51819"/>
    </source>
</evidence>
<dbReference type="Gene3D" id="3.30.720.110">
    <property type="match status" value="1"/>
</dbReference>
<gene>
    <name evidence="2" type="ORF">HGA13_27450</name>
</gene>
<dbReference type="Gene3D" id="3.30.720.120">
    <property type="match status" value="1"/>
</dbReference>
<dbReference type="Pfam" id="PF00903">
    <property type="entry name" value="Glyoxalase"/>
    <property type="match status" value="1"/>
</dbReference>
<dbReference type="RefSeq" id="WP_068039255.1">
    <property type="nucleotide sequence ID" value="NZ_JAAXOO010000007.1"/>
</dbReference>
<feature type="domain" description="VOC" evidence="1">
    <location>
        <begin position="3"/>
        <end position="120"/>
    </location>
</feature>
<dbReference type="SUPFAM" id="SSF54593">
    <property type="entry name" value="Glyoxalase/Bleomycin resistance protein/Dihydroxybiphenyl dioxygenase"/>
    <property type="match status" value="1"/>
</dbReference>
<name>A0A846XNK1_9NOCA</name>
<evidence type="ECO:0000313" key="2">
    <source>
        <dbReference type="EMBL" id="NKY36779.1"/>
    </source>
</evidence>
<dbReference type="PROSITE" id="PS51819">
    <property type="entry name" value="VOC"/>
    <property type="match status" value="1"/>
</dbReference>
<keyword evidence="3" id="KW-1185">Reference proteome</keyword>
<dbReference type="InterPro" id="IPR029068">
    <property type="entry name" value="Glyas_Bleomycin-R_OHBP_Dase"/>
</dbReference>
<dbReference type="InterPro" id="IPR037523">
    <property type="entry name" value="VOC_core"/>
</dbReference>
<dbReference type="InterPro" id="IPR026275">
    <property type="entry name" value="Glyoxalase/dOase/EhpR"/>
</dbReference>
<dbReference type="PIRSF" id="PIRSF039020">
    <property type="entry name" value="EhpR"/>
    <property type="match status" value="1"/>
</dbReference>